<dbReference type="GO" id="GO:0005886">
    <property type="term" value="C:plasma membrane"/>
    <property type="evidence" value="ECO:0007669"/>
    <property type="project" value="UniProtKB-SubCell"/>
</dbReference>
<keyword evidence="6 8" id="KW-0472">Membrane</keyword>
<evidence type="ECO:0000313" key="9">
    <source>
        <dbReference type="EMBL" id="OSI10681.1"/>
    </source>
</evidence>
<organism evidence="11 14">
    <name type="scientific">Neisseria zoodegmatis</name>
    <dbReference type="NCBI Taxonomy" id="326523"/>
    <lineage>
        <taxon>Bacteria</taxon>
        <taxon>Pseudomonadati</taxon>
        <taxon>Pseudomonadota</taxon>
        <taxon>Betaproteobacteria</taxon>
        <taxon>Neisseriales</taxon>
        <taxon>Neisseriaceae</taxon>
        <taxon>Neisseria</taxon>
    </lineage>
</organism>
<dbReference type="RefSeq" id="WP_004286267.1">
    <property type="nucleotide sequence ID" value="NZ_JAUNKT010000001.1"/>
</dbReference>
<comment type="similarity">
    <text evidence="8">Belongs to the MntP (TC 9.B.29) family.</text>
</comment>
<evidence type="ECO:0000256" key="1">
    <source>
        <dbReference type="ARBA" id="ARBA00022448"/>
    </source>
</evidence>
<dbReference type="EMBL" id="LT906434">
    <property type="protein sequence ID" value="SNU79652.1"/>
    <property type="molecule type" value="Genomic_DNA"/>
</dbReference>
<evidence type="ECO:0000256" key="5">
    <source>
        <dbReference type="ARBA" id="ARBA00023065"/>
    </source>
</evidence>
<evidence type="ECO:0000256" key="4">
    <source>
        <dbReference type="ARBA" id="ARBA00022989"/>
    </source>
</evidence>
<dbReference type="KEGG" id="nzo:SAMEA4504057_1155"/>
<accession>A0A1X3CTG1</accession>
<evidence type="ECO:0000313" key="14">
    <source>
        <dbReference type="Proteomes" id="UP000254055"/>
    </source>
</evidence>
<keyword evidence="4 8" id="KW-1133">Transmembrane helix</keyword>
<keyword evidence="5 8" id="KW-0406">Ion transport</keyword>
<evidence type="ECO:0000256" key="6">
    <source>
        <dbReference type="ARBA" id="ARBA00023136"/>
    </source>
</evidence>
<keyword evidence="7 8" id="KW-0464">Manganese</keyword>
<dbReference type="EMBL" id="MTBM01000004">
    <property type="protein sequence ID" value="OSI10681.1"/>
    <property type="molecule type" value="Genomic_DNA"/>
</dbReference>
<feature type="transmembrane region" description="Helical" evidence="8">
    <location>
        <begin position="72"/>
        <end position="92"/>
    </location>
</feature>
<dbReference type="AlphaFoldDB" id="A0A1X3CTG1"/>
<keyword evidence="3 8" id="KW-0812">Transmembrane</keyword>
<dbReference type="EMBL" id="UGRS01000001">
    <property type="protein sequence ID" value="SUA36285.1"/>
    <property type="molecule type" value="Genomic_DNA"/>
</dbReference>
<dbReference type="Proteomes" id="UP000215033">
    <property type="component" value="Chromosome 1"/>
</dbReference>
<keyword evidence="2 8" id="KW-1003">Cell membrane</keyword>
<feature type="transmembrane region" description="Helical" evidence="8">
    <location>
        <begin position="134"/>
        <end position="155"/>
    </location>
</feature>
<sequence>MNLYTLSILAFAMSVDAFAASIAKGAACNCNCLTLRRVGRTALIFGVIETITPLIGWLGGSAAKPFIAEWDHWVAFILLLGLGGKMIYGTLSDQEESGENTGKNGFLLTVITAIATSIDSMIVGVGLAFVEVNIWLAAFMIGTTTTLMSATGMVLGRSFGKAVGKRAEVLGGIVLIVIGSSILIEHLELLA</sequence>
<keyword evidence="12" id="KW-1185">Reference proteome</keyword>
<dbReference type="Pfam" id="PF02659">
    <property type="entry name" value="Mntp"/>
    <property type="match status" value="1"/>
</dbReference>
<dbReference type="STRING" id="326523.BWD10_04295"/>
<comment type="subcellular location">
    <subcellularLocation>
        <location evidence="8">Cell membrane</location>
        <topology evidence="8">Multi-pass membrane protein</topology>
    </subcellularLocation>
</comment>
<proteinExistence type="inferred from homology"/>
<evidence type="ECO:0000256" key="2">
    <source>
        <dbReference type="ARBA" id="ARBA00022475"/>
    </source>
</evidence>
<feature type="transmembrane region" description="Helical" evidence="8">
    <location>
        <begin position="167"/>
        <end position="184"/>
    </location>
</feature>
<evidence type="ECO:0000313" key="12">
    <source>
        <dbReference type="Proteomes" id="UP000193466"/>
    </source>
</evidence>
<evidence type="ECO:0000256" key="3">
    <source>
        <dbReference type="ARBA" id="ARBA00022692"/>
    </source>
</evidence>
<reference evidence="9 12" key="1">
    <citation type="submission" date="2017-01" db="EMBL/GenBank/DDBJ databases">
        <authorList>
            <person name="Wolfgang W.J."/>
            <person name="Cole J."/>
            <person name="Wroblewski D."/>
            <person name="Mcginnis J."/>
            <person name="Musser K.A."/>
        </authorList>
    </citation>
    <scope>NUCLEOTIDE SEQUENCE [LARGE SCALE GENOMIC DNA]</scope>
    <source>
        <strain evidence="9 12">DSM 21643</strain>
    </source>
</reference>
<reference evidence="10 13" key="2">
    <citation type="submission" date="2017-06" db="EMBL/GenBank/DDBJ databases">
        <authorList>
            <consortium name="Pathogen Informatics"/>
        </authorList>
    </citation>
    <scope>NUCLEOTIDE SEQUENCE [LARGE SCALE GENOMIC DNA]</scope>
    <source>
        <strain evidence="10 13">NCTC12230</strain>
    </source>
</reference>
<dbReference type="OrthoDB" id="9811590at2"/>
<feature type="transmembrane region" description="Helical" evidence="8">
    <location>
        <begin position="104"/>
        <end position="128"/>
    </location>
</feature>
<gene>
    <name evidence="11" type="primary">yebN</name>
    <name evidence="8" type="synonym">mntP</name>
    <name evidence="9" type="ORF">BWD10_04295</name>
    <name evidence="11" type="ORF">NCTC12229_00700</name>
    <name evidence="10" type="ORF">SAMEA4504057_01155</name>
</gene>
<name>A0A1X3CTG1_9NEIS</name>
<dbReference type="Proteomes" id="UP000254055">
    <property type="component" value="Unassembled WGS sequence"/>
</dbReference>
<dbReference type="InterPro" id="IPR003810">
    <property type="entry name" value="Mntp/YtaF"/>
</dbReference>
<dbReference type="Proteomes" id="UP000193466">
    <property type="component" value="Unassembled WGS sequence"/>
</dbReference>
<dbReference type="PANTHER" id="PTHR35529:SF1">
    <property type="entry name" value="MANGANESE EFFLUX PUMP MNTP-RELATED"/>
    <property type="match status" value="1"/>
</dbReference>
<evidence type="ECO:0000313" key="11">
    <source>
        <dbReference type="EMBL" id="SUA36285.1"/>
    </source>
</evidence>
<dbReference type="InterPro" id="IPR022929">
    <property type="entry name" value="Put_MntP"/>
</dbReference>
<protein>
    <recommendedName>
        <fullName evidence="8">Putative manganese efflux pump MntP</fullName>
    </recommendedName>
</protein>
<feature type="transmembrane region" description="Helical" evidence="8">
    <location>
        <begin position="38"/>
        <end position="60"/>
    </location>
</feature>
<dbReference type="PANTHER" id="PTHR35529">
    <property type="entry name" value="MANGANESE EFFLUX PUMP MNTP-RELATED"/>
    <property type="match status" value="1"/>
</dbReference>
<reference evidence="11 14" key="3">
    <citation type="submission" date="2018-06" db="EMBL/GenBank/DDBJ databases">
        <authorList>
            <consortium name="Pathogen Informatics"/>
            <person name="Doyle S."/>
        </authorList>
    </citation>
    <scope>NUCLEOTIDE SEQUENCE [LARGE SCALE GENOMIC DNA]</scope>
    <source>
        <strain evidence="11 14">NCTC12229</strain>
    </source>
</reference>
<dbReference type="GO" id="GO:0005384">
    <property type="term" value="F:manganese ion transmembrane transporter activity"/>
    <property type="evidence" value="ECO:0007669"/>
    <property type="project" value="UniProtKB-UniRule"/>
</dbReference>
<comment type="function">
    <text evidence="8">Probably functions as a manganese efflux pump.</text>
</comment>
<keyword evidence="1 8" id="KW-0813">Transport</keyword>
<evidence type="ECO:0000256" key="7">
    <source>
        <dbReference type="ARBA" id="ARBA00023211"/>
    </source>
</evidence>
<feature type="transmembrane region" description="Helical" evidence="8">
    <location>
        <begin position="6"/>
        <end position="26"/>
    </location>
</feature>
<evidence type="ECO:0000313" key="10">
    <source>
        <dbReference type="EMBL" id="SNU79652.1"/>
    </source>
</evidence>
<evidence type="ECO:0000256" key="8">
    <source>
        <dbReference type="HAMAP-Rule" id="MF_01521"/>
    </source>
</evidence>
<dbReference type="HAMAP" id="MF_01521">
    <property type="entry name" value="MntP_pump"/>
    <property type="match status" value="1"/>
</dbReference>
<evidence type="ECO:0000313" key="13">
    <source>
        <dbReference type="Proteomes" id="UP000215033"/>
    </source>
</evidence>